<dbReference type="GO" id="GO:0003700">
    <property type="term" value="F:DNA-binding transcription factor activity"/>
    <property type="evidence" value="ECO:0007669"/>
    <property type="project" value="TreeGrafter"/>
</dbReference>
<dbReference type="CDD" id="cd00038">
    <property type="entry name" value="CAP_ED"/>
    <property type="match status" value="1"/>
</dbReference>
<evidence type="ECO:0000313" key="6">
    <source>
        <dbReference type="Proteomes" id="UP001378188"/>
    </source>
</evidence>
<dbReference type="GO" id="GO:0003677">
    <property type="term" value="F:DNA binding"/>
    <property type="evidence" value="ECO:0007669"/>
    <property type="project" value="UniProtKB-KW"/>
</dbReference>
<keyword evidence="1" id="KW-0805">Transcription regulation</keyword>
<gene>
    <name evidence="5" type="ORF">V3328_01005</name>
</gene>
<protein>
    <submittedName>
        <fullName evidence="5">Crp/Fnr family transcriptional regulator</fullName>
    </submittedName>
</protein>
<reference evidence="5 6" key="1">
    <citation type="submission" date="2024-02" db="EMBL/GenBank/DDBJ databases">
        <title>Genome analysis and characterization of Microbaculum marinisediminis sp. nov., isolated from marine sediment.</title>
        <authorList>
            <person name="Du Z.-J."/>
            <person name="Ye Y.-Q."/>
            <person name="Zhang Z.-R."/>
            <person name="Yuan S.-M."/>
            <person name="Zhang X.-Y."/>
        </authorList>
    </citation>
    <scope>NUCLEOTIDE SEQUENCE [LARGE SCALE GENOMIC DNA]</scope>
    <source>
        <strain evidence="5 6">SDUM1044001</strain>
    </source>
</reference>
<dbReference type="Gene3D" id="1.10.10.10">
    <property type="entry name" value="Winged helix-like DNA-binding domain superfamily/Winged helix DNA-binding domain"/>
    <property type="match status" value="1"/>
</dbReference>
<evidence type="ECO:0000259" key="4">
    <source>
        <dbReference type="PROSITE" id="PS51063"/>
    </source>
</evidence>
<evidence type="ECO:0000313" key="5">
    <source>
        <dbReference type="EMBL" id="MEJ8570033.1"/>
    </source>
</evidence>
<keyword evidence="2" id="KW-0238">DNA-binding</keyword>
<keyword evidence="3" id="KW-0804">Transcription</keyword>
<dbReference type="EMBL" id="JAZHOF010000001">
    <property type="protein sequence ID" value="MEJ8570033.1"/>
    <property type="molecule type" value="Genomic_DNA"/>
</dbReference>
<dbReference type="Pfam" id="PF00027">
    <property type="entry name" value="cNMP_binding"/>
    <property type="match status" value="1"/>
</dbReference>
<comment type="caution">
    <text evidence="5">The sequence shown here is derived from an EMBL/GenBank/DDBJ whole genome shotgun (WGS) entry which is preliminary data.</text>
</comment>
<dbReference type="SMART" id="SM00419">
    <property type="entry name" value="HTH_CRP"/>
    <property type="match status" value="1"/>
</dbReference>
<dbReference type="SUPFAM" id="SSF46785">
    <property type="entry name" value="Winged helix' DNA-binding domain"/>
    <property type="match status" value="1"/>
</dbReference>
<accession>A0AAW9RPP5</accession>
<dbReference type="InterPro" id="IPR036390">
    <property type="entry name" value="WH_DNA-bd_sf"/>
</dbReference>
<dbReference type="InterPro" id="IPR012318">
    <property type="entry name" value="HTH_CRP"/>
</dbReference>
<dbReference type="InterPro" id="IPR000595">
    <property type="entry name" value="cNMP-bd_dom"/>
</dbReference>
<dbReference type="InterPro" id="IPR050397">
    <property type="entry name" value="Env_Response_Regulators"/>
</dbReference>
<dbReference type="RefSeq" id="WP_340327773.1">
    <property type="nucleotide sequence ID" value="NZ_JAZHOF010000001.1"/>
</dbReference>
<dbReference type="GO" id="GO:0005829">
    <property type="term" value="C:cytosol"/>
    <property type="evidence" value="ECO:0007669"/>
    <property type="project" value="TreeGrafter"/>
</dbReference>
<name>A0AAW9RPP5_9HYPH</name>
<sequence length="249" mass="28487">MAARDVSIRIPCSKCPLRDLECFRDFTEKEVEFLHEFKQGELTVNPGAPIVLEESNSPHLYTVLEGWGFRYKTLPDGRRQILNYVMPGDFIGLQSSVFEVMSHGVEALTEMMMCVFPRDKLWTLYTRHPTLAFDVTWLASREERLLDEHLLTVGRRTAIERVAFVIWHLYKRALSVGLASGNRLDLPVTQQHLADTLGLSLVHTNKTLKKLRANGCISVEERTVEVLDKSKLIEIAQAQEHEEGPRPFL</sequence>
<dbReference type="PANTHER" id="PTHR24567">
    <property type="entry name" value="CRP FAMILY TRANSCRIPTIONAL REGULATORY PROTEIN"/>
    <property type="match status" value="1"/>
</dbReference>
<feature type="domain" description="HTH crp-type" evidence="4">
    <location>
        <begin position="156"/>
        <end position="230"/>
    </location>
</feature>
<dbReference type="Gene3D" id="2.60.120.10">
    <property type="entry name" value="Jelly Rolls"/>
    <property type="match status" value="1"/>
</dbReference>
<dbReference type="Pfam" id="PF13545">
    <property type="entry name" value="HTH_Crp_2"/>
    <property type="match status" value="1"/>
</dbReference>
<dbReference type="Proteomes" id="UP001378188">
    <property type="component" value="Unassembled WGS sequence"/>
</dbReference>
<evidence type="ECO:0000256" key="1">
    <source>
        <dbReference type="ARBA" id="ARBA00023015"/>
    </source>
</evidence>
<dbReference type="InterPro" id="IPR014710">
    <property type="entry name" value="RmlC-like_jellyroll"/>
</dbReference>
<dbReference type="SUPFAM" id="SSF51206">
    <property type="entry name" value="cAMP-binding domain-like"/>
    <property type="match status" value="1"/>
</dbReference>
<dbReference type="PANTHER" id="PTHR24567:SF68">
    <property type="entry name" value="DNA-BINDING TRANSCRIPTIONAL DUAL REGULATOR CRP"/>
    <property type="match status" value="1"/>
</dbReference>
<dbReference type="InterPro" id="IPR036388">
    <property type="entry name" value="WH-like_DNA-bd_sf"/>
</dbReference>
<dbReference type="InterPro" id="IPR018490">
    <property type="entry name" value="cNMP-bd_dom_sf"/>
</dbReference>
<evidence type="ECO:0000256" key="3">
    <source>
        <dbReference type="ARBA" id="ARBA00023163"/>
    </source>
</evidence>
<proteinExistence type="predicted"/>
<dbReference type="AlphaFoldDB" id="A0AAW9RPP5"/>
<keyword evidence="6" id="KW-1185">Reference proteome</keyword>
<evidence type="ECO:0000256" key="2">
    <source>
        <dbReference type="ARBA" id="ARBA00023125"/>
    </source>
</evidence>
<dbReference type="PROSITE" id="PS51063">
    <property type="entry name" value="HTH_CRP_2"/>
    <property type="match status" value="1"/>
</dbReference>
<organism evidence="5 6">
    <name type="scientific">Microbaculum marinum</name>
    <dbReference type="NCBI Taxonomy" id="1764581"/>
    <lineage>
        <taxon>Bacteria</taxon>
        <taxon>Pseudomonadati</taxon>
        <taxon>Pseudomonadota</taxon>
        <taxon>Alphaproteobacteria</taxon>
        <taxon>Hyphomicrobiales</taxon>
        <taxon>Tepidamorphaceae</taxon>
        <taxon>Microbaculum</taxon>
    </lineage>
</organism>